<gene>
    <name evidence="2" type="ORF">TSAR_004034</name>
</gene>
<evidence type="ECO:0000313" key="3">
    <source>
        <dbReference type="Proteomes" id="UP000215335"/>
    </source>
</evidence>
<protein>
    <submittedName>
        <fullName evidence="2">Uncharacterized protein</fullName>
    </submittedName>
</protein>
<feature type="compositionally biased region" description="Basic and acidic residues" evidence="1">
    <location>
        <begin position="11"/>
        <end position="21"/>
    </location>
</feature>
<sequence>MEPFSKNLNKGGRESEAEDCRVAPPSQPEVEHPTARPKGKSVKGNTAYNTLTRWITGAASTKPNGGRSGWKLWGTFGESRAVSEHNGGKRPKGENGRGRRGHLEQGCPSSGSASSSLPQNLTAESAGVRRRKDADSIPPVNQAARKRPNIEPEIIAARMVDPLTSVIVCKGYPDEELTHQQLALQTEINKIPNGPSSMTPS</sequence>
<dbReference type="EMBL" id="NNAY01004347">
    <property type="protein sequence ID" value="OXU18025.1"/>
    <property type="molecule type" value="Genomic_DNA"/>
</dbReference>
<keyword evidence="3" id="KW-1185">Reference proteome</keyword>
<dbReference type="AlphaFoldDB" id="A0A232EI54"/>
<name>A0A232EI54_9HYME</name>
<evidence type="ECO:0000313" key="2">
    <source>
        <dbReference type="EMBL" id="OXU18025.1"/>
    </source>
</evidence>
<evidence type="ECO:0000256" key="1">
    <source>
        <dbReference type="SAM" id="MobiDB-lite"/>
    </source>
</evidence>
<feature type="region of interest" description="Disordered" evidence="1">
    <location>
        <begin position="1"/>
        <end position="150"/>
    </location>
</feature>
<feature type="compositionally biased region" description="Basic and acidic residues" evidence="1">
    <location>
        <begin position="81"/>
        <end position="103"/>
    </location>
</feature>
<comment type="caution">
    <text evidence="2">The sequence shown here is derived from an EMBL/GenBank/DDBJ whole genome shotgun (WGS) entry which is preliminary data.</text>
</comment>
<organism evidence="2 3">
    <name type="scientific">Trichomalopsis sarcophagae</name>
    <dbReference type="NCBI Taxonomy" id="543379"/>
    <lineage>
        <taxon>Eukaryota</taxon>
        <taxon>Metazoa</taxon>
        <taxon>Ecdysozoa</taxon>
        <taxon>Arthropoda</taxon>
        <taxon>Hexapoda</taxon>
        <taxon>Insecta</taxon>
        <taxon>Pterygota</taxon>
        <taxon>Neoptera</taxon>
        <taxon>Endopterygota</taxon>
        <taxon>Hymenoptera</taxon>
        <taxon>Apocrita</taxon>
        <taxon>Proctotrupomorpha</taxon>
        <taxon>Chalcidoidea</taxon>
        <taxon>Pteromalidae</taxon>
        <taxon>Pteromalinae</taxon>
        <taxon>Trichomalopsis</taxon>
    </lineage>
</organism>
<reference evidence="2 3" key="1">
    <citation type="journal article" date="2017" name="Curr. Biol.">
        <title>The Evolution of Venom by Co-option of Single-Copy Genes.</title>
        <authorList>
            <person name="Martinson E.O."/>
            <person name="Mrinalini"/>
            <person name="Kelkar Y.D."/>
            <person name="Chang C.H."/>
            <person name="Werren J.H."/>
        </authorList>
    </citation>
    <scope>NUCLEOTIDE SEQUENCE [LARGE SCALE GENOMIC DNA]</scope>
    <source>
        <strain evidence="2 3">Alberta</strain>
        <tissue evidence="2">Whole body</tissue>
    </source>
</reference>
<feature type="compositionally biased region" description="Polar residues" evidence="1">
    <location>
        <begin position="43"/>
        <end position="63"/>
    </location>
</feature>
<dbReference type="Proteomes" id="UP000215335">
    <property type="component" value="Unassembled WGS sequence"/>
</dbReference>
<accession>A0A232EI54</accession>
<proteinExistence type="predicted"/>